<accession>A0A5B7I9T2</accession>
<feature type="chain" id="PRO_5022792076" evidence="1">
    <location>
        <begin position="51"/>
        <end position="142"/>
    </location>
</feature>
<reference evidence="2 3" key="1">
    <citation type="submission" date="2019-05" db="EMBL/GenBank/DDBJ databases">
        <title>Another draft genome of Portunus trituberculatus and its Hox gene families provides insights of decapod evolution.</title>
        <authorList>
            <person name="Jeong J.-H."/>
            <person name="Song I."/>
            <person name="Kim S."/>
            <person name="Choi T."/>
            <person name="Kim D."/>
            <person name="Ryu S."/>
            <person name="Kim W."/>
        </authorList>
    </citation>
    <scope>NUCLEOTIDE SEQUENCE [LARGE SCALE GENOMIC DNA]</scope>
    <source>
        <tissue evidence="2">Muscle</tissue>
    </source>
</reference>
<organism evidence="2 3">
    <name type="scientific">Portunus trituberculatus</name>
    <name type="common">Swimming crab</name>
    <name type="synonym">Neptunus trituberculatus</name>
    <dbReference type="NCBI Taxonomy" id="210409"/>
    <lineage>
        <taxon>Eukaryota</taxon>
        <taxon>Metazoa</taxon>
        <taxon>Ecdysozoa</taxon>
        <taxon>Arthropoda</taxon>
        <taxon>Crustacea</taxon>
        <taxon>Multicrustacea</taxon>
        <taxon>Malacostraca</taxon>
        <taxon>Eumalacostraca</taxon>
        <taxon>Eucarida</taxon>
        <taxon>Decapoda</taxon>
        <taxon>Pleocyemata</taxon>
        <taxon>Brachyura</taxon>
        <taxon>Eubrachyura</taxon>
        <taxon>Portunoidea</taxon>
        <taxon>Portunidae</taxon>
        <taxon>Portuninae</taxon>
        <taxon>Portunus</taxon>
    </lineage>
</organism>
<evidence type="ECO:0000313" key="2">
    <source>
        <dbReference type="EMBL" id="MPC78646.1"/>
    </source>
</evidence>
<keyword evidence="3" id="KW-1185">Reference proteome</keyword>
<proteinExistence type="predicted"/>
<feature type="signal peptide" evidence="1">
    <location>
        <begin position="1"/>
        <end position="50"/>
    </location>
</feature>
<comment type="caution">
    <text evidence="2">The sequence shown here is derived from an EMBL/GenBank/DDBJ whole genome shotgun (WGS) entry which is preliminary data.</text>
</comment>
<name>A0A5B7I9T2_PORTR</name>
<dbReference type="Proteomes" id="UP000324222">
    <property type="component" value="Unassembled WGS sequence"/>
</dbReference>
<evidence type="ECO:0000313" key="3">
    <source>
        <dbReference type="Proteomes" id="UP000324222"/>
    </source>
</evidence>
<protein>
    <submittedName>
        <fullName evidence="2">Uncharacterized protein</fullName>
    </submittedName>
</protein>
<keyword evidence="1" id="KW-0732">Signal</keyword>
<sequence>MLQVVMEERRRRGAAAEWQRNSGVRGGLGRMVPMALVFLAVAVVAPQVTANDYPPPCDSGLSAGRGGRRGGERWSGVAGIDTLCYEVQRRGGRRPRGPLVLECFVMPVSSRPKEVAAGKELAVIFSVTGKGTQEEEEEVKMD</sequence>
<gene>
    <name evidence="2" type="ORF">E2C01_073139</name>
</gene>
<evidence type="ECO:0000256" key="1">
    <source>
        <dbReference type="SAM" id="SignalP"/>
    </source>
</evidence>
<dbReference type="AlphaFoldDB" id="A0A5B7I9T2"/>
<dbReference type="EMBL" id="VSRR010048988">
    <property type="protein sequence ID" value="MPC78646.1"/>
    <property type="molecule type" value="Genomic_DNA"/>
</dbReference>